<feature type="binding site" evidence="6">
    <location>
        <position position="306"/>
    </location>
    <ligand>
        <name>Mn(2+)</name>
        <dbReference type="ChEBI" id="CHEBI:29035"/>
    </ligand>
</feature>
<dbReference type="Pfam" id="PF24856">
    <property type="entry name" value="AraA_central"/>
    <property type="match status" value="1"/>
</dbReference>
<dbReference type="InterPro" id="IPR003762">
    <property type="entry name" value="Lara_isomerase"/>
</dbReference>
<feature type="binding site" evidence="6">
    <location>
        <position position="333"/>
    </location>
    <ligand>
        <name>Mn(2+)</name>
        <dbReference type="ChEBI" id="CHEBI:29035"/>
    </ligand>
</feature>
<dbReference type="Pfam" id="PF02610">
    <property type="entry name" value="AraA_N"/>
    <property type="match status" value="1"/>
</dbReference>
<dbReference type="SUPFAM" id="SSF53743">
    <property type="entry name" value="FucI/AraA N-terminal and middle domains"/>
    <property type="match status" value="1"/>
</dbReference>
<dbReference type="NCBIfam" id="NF002795">
    <property type="entry name" value="PRK02929.1"/>
    <property type="match status" value="1"/>
</dbReference>
<keyword evidence="4 6" id="KW-0413">Isomerase</keyword>
<dbReference type="InterPro" id="IPR055389">
    <property type="entry name" value="AraA_N"/>
</dbReference>
<reference evidence="11" key="1">
    <citation type="journal article" date="2019" name="Int. J. Syst. Evol. Microbiol.">
        <title>The Global Catalogue of Microorganisms (GCM) 10K type strain sequencing project: providing services to taxonomists for standard genome sequencing and annotation.</title>
        <authorList>
            <consortium name="The Broad Institute Genomics Platform"/>
            <consortium name="The Broad Institute Genome Sequencing Center for Infectious Disease"/>
            <person name="Wu L."/>
            <person name="Ma J."/>
        </authorList>
    </citation>
    <scope>NUCLEOTIDE SEQUENCE [LARGE SCALE GENOMIC DNA]</scope>
    <source>
        <strain evidence="11">KCTC 52237</strain>
    </source>
</reference>
<evidence type="ECO:0000256" key="5">
    <source>
        <dbReference type="ARBA" id="ARBA00023277"/>
    </source>
</evidence>
<dbReference type="InterPro" id="IPR004216">
    <property type="entry name" value="Fuc/Ara_isomerase_C"/>
</dbReference>
<comment type="catalytic activity">
    <reaction evidence="6">
        <text>beta-L-arabinopyranose = L-ribulose</text>
        <dbReference type="Rhea" id="RHEA:14821"/>
        <dbReference type="ChEBI" id="CHEBI:16880"/>
        <dbReference type="ChEBI" id="CHEBI:40886"/>
        <dbReference type="EC" id="5.3.1.4"/>
    </reaction>
</comment>
<feature type="binding site" evidence="6">
    <location>
        <position position="453"/>
    </location>
    <ligand>
        <name>Mn(2+)</name>
        <dbReference type="ChEBI" id="CHEBI:29035"/>
    </ligand>
</feature>
<dbReference type="HAMAP" id="MF_00519">
    <property type="entry name" value="Arabinose_Isome"/>
    <property type="match status" value="1"/>
</dbReference>
<comment type="function">
    <text evidence="6">Catalyzes the conversion of L-arabinose to L-ribulose.</text>
</comment>
<organism evidence="10 11">
    <name type="scientific">Cellvibrio fontiphilus</name>
    <dbReference type="NCBI Taxonomy" id="1815559"/>
    <lineage>
        <taxon>Bacteria</taxon>
        <taxon>Pseudomonadati</taxon>
        <taxon>Pseudomonadota</taxon>
        <taxon>Gammaproteobacteria</taxon>
        <taxon>Cellvibrionales</taxon>
        <taxon>Cellvibrionaceae</taxon>
        <taxon>Cellvibrio</taxon>
    </lineage>
</organism>
<feature type="domain" description="L-arabinose isomerase N-terminal" evidence="7">
    <location>
        <begin position="8"/>
        <end position="173"/>
    </location>
</feature>
<dbReference type="EMBL" id="JBHRTF010000004">
    <property type="protein sequence ID" value="MFC3116153.1"/>
    <property type="molecule type" value="Genomic_DNA"/>
</dbReference>
<evidence type="ECO:0000313" key="11">
    <source>
        <dbReference type="Proteomes" id="UP001595555"/>
    </source>
</evidence>
<evidence type="ECO:0000256" key="4">
    <source>
        <dbReference type="ARBA" id="ARBA00023235"/>
    </source>
</evidence>
<comment type="cofactor">
    <cofactor evidence="6">
        <name>Mn(2+)</name>
        <dbReference type="ChEBI" id="CHEBI:29035"/>
    </cofactor>
    <text evidence="6">Binds 1 Mn(2+) ion per subunit.</text>
</comment>
<comment type="similarity">
    <text evidence="6">Belongs to the arabinose isomerase family.</text>
</comment>
<dbReference type="Gene3D" id="3.40.50.10940">
    <property type="match status" value="1"/>
</dbReference>
<evidence type="ECO:0000313" key="10">
    <source>
        <dbReference type="EMBL" id="MFC3116153.1"/>
    </source>
</evidence>
<keyword evidence="2 6" id="KW-0054">Arabinose catabolism</keyword>
<evidence type="ECO:0000256" key="6">
    <source>
        <dbReference type="HAMAP-Rule" id="MF_00519"/>
    </source>
</evidence>
<dbReference type="InterPro" id="IPR024664">
    <property type="entry name" value="Ara_Isoase_C"/>
</dbReference>
<evidence type="ECO:0000256" key="3">
    <source>
        <dbReference type="ARBA" id="ARBA00023211"/>
    </source>
</evidence>
<dbReference type="EC" id="5.3.1.4" evidence="6"/>
<dbReference type="SUPFAM" id="SSF50443">
    <property type="entry name" value="FucI/AraA C-terminal domain-like"/>
    <property type="match status" value="1"/>
</dbReference>
<accession>A0ABV7FJZ8</accession>
<protein>
    <recommendedName>
        <fullName evidence="6">L-arabinose isomerase</fullName>
        <ecNumber evidence="6">5.3.1.4</ecNumber>
    </recommendedName>
</protein>
<evidence type="ECO:0000256" key="2">
    <source>
        <dbReference type="ARBA" id="ARBA00022935"/>
    </source>
</evidence>
<dbReference type="Proteomes" id="UP001595555">
    <property type="component" value="Unassembled WGS sequence"/>
</dbReference>
<sequence>MKIYGDKEVWLVTGSQHLYGPGVLKQVAENSQKIAAGLTESNNISIKIVAQETVKSPAEILAVCQAANSNPNCVGLILWMHTFSPAKMWIAGLTALNKPYMHLHTQFNAELPFAEINMHFMNLNQSAHGDREFGHVSTRLRQERKVVVGHWATESVQKQIDSWCRVAMGWYASQNLKVARFGDNMRQVAVTDGDKVAAQIKFGYEVHAYGLGDLQKVVDAVTDEQVAAQIEIYKKEYDVNPAIFDDAHQYQMLKNEARLELGMLKFLTDGGFGAFTNCFENLTGLTNLPGLATQRLMAAGFGYGGEGDWKTAAMVHICKVMSKGRVGGSSFMEDYTYHFGAVNVGGVDQVLGAHMLEVCPSIAAAKPKLEVHLHTIGCRNDIARLIFTGKAGPALCISLIDIGTRFRVIINEVDTVNPPQELPNLPVAKALWEPRPNLEISAAAWIQAGGAHHSAYTQGVTADEIVDYAEMAGIEAVVIGADTTVRNFKTELRHNAAYYHLKDGV</sequence>
<dbReference type="RefSeq" id="WP_378119143.1">
    <property type="nucleotide sequence ID" value="NZ_JBHRTF010000004.1"/>
</dbReference>
<keyword evidence="1 6" id="KW-0479">Metal-binding</keyword>
<keyword evidence="5 6" id="KW-0119">Carbohydrate metabolism</keyword>
<feature type="binding site" evidence="6">
    <location>
        <position position="354"/>
    </location>
    <ligand>
        <name>Mn(2+)</name>
        <dbReference type="ChEBI" id="CHEBI:29035"/>
    </ligand>
</feature>
<keyword evidence="3 6" id="KW-0464">Manganese</keyword>
<evidence type="ECO:0000259" key="8">
    <source>
        <dbReference type="Pfam" id="PF11762"/>
    </source>
</evidence>
<comment type="pathway">
    <text evidence="6">Carbohydrate degradation; L-arabinose degradation via L-ribulose; D-xylulose 5-phosphate from L-arabinose (bacterial route): step 1/3.</text>
</comment>
<keyword evidence="11" id="KW-1185">Reference proteome</keyword>
<dbReference type="PIRSF" id="PIRSF001478">
    <property type="entry name" value="L-ara_isomerase"/>
    <property type="match status" value="1"/>
</dbReference>
<dbReference type="GO" id="GO:0008733">
    <property type="term" value="F:L-arabinose isomerase activity"/>
    <property type="evidence" value="ECO:0007669"/>
    <property type="project" value="UniProtKB-EC"/>
</dbReference>
<dbReference type="PANTHER" id="PTHR38464">
    <property type="entry name" value="L-ARABINOSE ISOMERASE"/>
    <property type="match status" value="1"/>
</dbReference>
<dbReference type="InterPro" id="IPR055390">
    <property type="entry name" value="AraA_central"/>
</dbReference>
<dbReference type="PANTHER" id="PTHR38464:SF1">
    <property type="entry name" value="L-ARABINOSE ISOMERASE"/>
    <property type="match status" value="1"/>
</dbReference>
<comment type="caution">
    <text evidence="10">The sequence shown here is derived from an EMBL/GenBank/DDBJ whole genome shotgun (WGS) entry which is preliminary data.</text>
</comment>
<feature type="domain" description="L-arabinose isomerase C-terminal" evidence="8">
    <location>
        <begin position="328"/>
        <end position="475"/>
    </location>
</feature>
<name>A0ABV7FJZ8_9GAMM</name>
<dbReference type="InterPro" id="IPR038583">
    <property type="entry name" value="AraA_N_sf"/>
</dbReference>
<gene>
    <name evidence="6 10" type="primary">araA</name>
    <name evidence="10" type="ORF">ACFODX_11340</name>
</gene>
<evidence type="ECO:0000259" key="7">
    <source>
        <dbReference type="Pfam" id="PF02610"/>
    </source>
</evidence>
<proteinExistence type="inferred from homology"/>
<feature type="domain" description="L-arabinose isomerase central" evidence="9">
    <location>
        <begin position="177"/>
        <end position="324"/>
    </location>
</feature>
<dbReference type="Pfam" id="PF11762">
    <property type="entry name" value="Arabinose_Iso_C"/>
    <property type="match status" value="1"/>
</dbReference>
<dbReference type="InterPro" id="IPR009015">
    <property type="entry name" value="Fucose_isomerase_N/cen_sf"/>
</dbReference>
<evidence type="ECO:0000259" key="9">
    <source>
        <dbReference type="Pfam" id="PF24856"/>
    </source>
</evidence>
<evidence type="ECO:0000256" key="1">
    <source>
        <dbReference type="ARBA" id="ARBA00022723"/>
    </source>
</evidence>